<keyword evidence="4 7" id="KW-0547">Nucleotide-binding</keyword>
<proteinExistence type="inferred from homology"/>
<evidence type="ECO:0000256" key="2">
    <source>
        <dbReference type="ARBA" id="ARBA00022553"/>
    </source>
</evidence>
<dbReference type="Proteomes" id="UP001162131">
    <property type="component" value="Unassembled WGS sequence"/>
</dbReference>
<evidence type="ECO:0000256" key="6">
    <source>
        <dbReference type="ARBA" id="ARBA00022840"/>
    </source>
</evidence>
<dbReference type="GO" id="GO:0005524">
    <property type="term" value="F:ATP binding"/>
    <property type="evidence" value="ECO:0007669"/>
    <property type="project" value="UniProtKB-UniRule"/>
</dbReference>
<dbReference type="FunFam" id="3.30.200.20:FF:000537">
    <property type="entry name" value="Non-specific serine/threonine protein kinase"/>
    <property type="match status" value="1"/>
</dbReference>
<dbReference type="PROSITE" id="PS00107">
    <property type="entry name" value="PROTEIN_KINASE_ATP"/>
    <property type="match status" value="1"/>
</dbReference>
<keyword evidence="2" id="KW-0597">Phosphoprotein</keyword>
<dbReference type="CDD" id="cd05123">
    <property type="entry name" value="STKc_AGC"/>
    <property type="match status" value="1"/>
</dbReference>
<comment type="caution">
    <text evidence="11">The sequence shown here is derived from an EMBL/GenBank/DDBJ whole genome shotgun (WGS) entry which is preliminary data.</text>
</comment>
<dbReference type="PROSITE" id="PS50011">
    <property type="entry name" value="PROTEIN_KINASE_DOM"/>
    <property type="match status" value="1"/>
</dbReference>
<feature type="domain" description="AGC-kinase C-terminal" evidence="10">
    <location>
        <begin position="272"/>
        <end position="344"/>
    </location>
</feature>
<evidence type="ECO:0000313" key="12">
    <source>
        <dbReference type="Proteomes" id="UP001162131"/>
    </source>
</evidence>
<dbReference type="InterPro" id="IPR000961">
    <property type="entry name" value="AGC-kinase_C"/>
</dbReference>
<evidence type="ECO:0000256" key="8">
    <source>
        <dbReference type="RuleBase" id="RU000304"/>
    </source>
</evidence>
<dbReference type="SMART" id="SM00220">
    <property type="entry name" value="S_TKc"/>
    <property type="match status" value="1"/>
</dbReference>
<dbReference type="InterPro" id="IPR017441">
    <property type="entry name" value="Protein_kinase_ATP_BS"/>
</dbReference>
<dbReference type="EMBL" id="CAJZBQ010000034">
    <property type="protein sequence ID" value="CAG9323466.1"/>
    <property type="molecule type" value="Genomic_DNA"/>
</dbReference>
<evidence type="ECO:0000259" key="10">
    <source>
        <dbReference type="PROSITE" id="PS51285"/>
    </source>
</evidence>
<reference evidence="11" key="1">
    <citation type="submission" date="2021-09" db="EMBL/GenBank/DDBJ databases">
        <authorList>
            <consortium name="AG Swart"/>
            <person name="Singh M."/>
            <person name="Singh A."/>
            <person name="Seah K."/>
            <person name="Emmerich C."/>
        </authorList>
    </citation>
    <scope>NUCLEOTIDE SEQUENCE</scope>
    <source>
        <strain evidence="11">ATCC30299</strain>
    </source>
</reference>
<dbReference type="FunFam" id="1.10.510.10:FF:000008">
    <property type="entry name" value="Non-specific serine/threonine protein kinase"/>
    <property type="match status" value="1"/>
</dbReference>
<dbReference type="PROSITE" id="PS00108">
    <property type="entry name" value="PROTEIN_KINASE_ST"/>
    <property type="match status" value="1"/>
</dbReference>
<dbReference type="SUPFAM" id="SSF56112">
    <property type="entry name" value="Protein kinase-like (PK-like)"/>
    <property type="match status" value="1"/>
</dbReference>
<keyword evidence="3" id="KW-0808">Transferase</keyword>
<protein>
    <submittedName>
        <fullName evidence="11">Uncharacterized protein</fullName>
    </submittedName>
</protein>
<dbReference type="PANTHER" id="PTHR24351">
    <property type="entry name" value="RIBOSOMAL PROTEIN S6 KINASE"/>
    <property type="match status" value="1"/>
</dbReference>
<dbReference type="AlphaFoldDB" id="A0AAU9JCU6"/>
<dbReference type="SMART" id="SM00133">
    <property type="entry name" value="S_TK_X"/>
    <property type="match status" value="1"/>
</dbReference>
<dbReference type="InterPro" id="IPR011009">
    <property type="entry name" value="Kinase-like_dom_sf"/>
</dbReference>
<dbReference type="Gene3D" id="1.10.510.10">
    <property type="entry name" value="Transferase(Phosphotransferase) domain 1"/>
    <property type="match status" value="1"/>
</dbReference>
<keyword evidence="6 7" id="KW-0067">ATP-binding</keyword>
<evidence type="ECO:0000256" key="5">
    <source>
        <dbReference type="ARBA" id="ARBA00022777"/>
    </source>
</evidence>
<evidence type="ECO:0000256" key="7">
    <source>
        <dbReference type="PROSITE-ProRule" id="PRU10141"/>
    </source>
</evidence>
<sequence>MDIPNIRHPTSLEDFELLSVLGHGSYGKVLLVKKRDTQALYAMKILKKKHLAVKNQIQHTRTERWILENIKHPYIVKLYYAFQNSQKLYLLVDFCPGGELFFHLSRAKRFDENRARFYAACIVLALDHLHKQNIVYRDLKPENVLLDADGFIKLTDFGLSKDMSNNCLTKTFCGTPEYLAPETLTKQGHSFEVDWWSLGCMIYEMLIGLPPFYTKRRTDIYRKILSEEIKYPASLPEEASDLLRRLLVKDPKKRMGSSPLGAEEIKIHPWFSSIDWDLLEIKQVSPPFVPFLSSPTDCRYFSEEFTCCPARDSTVYDGSLLNLTNSPTYEGFAYTISPQLYRKNQDEGQVPRQAENLILRYIRN</sequence>
<organism evidence="11 12">
    <name type="scientific">Blepharisma stoltei</name>
    <dbReference type="NCBI Taxonomy" id="1481888"/>
    <lineage>
        <taxon>Eukaryota</taxon>
        <taxon>Sar</taxon>
        <taxon>Alveolata</taxon>
        <taxon>Ciliophora</taxon>
        <taxon>Postciliodesmatophora</taxon>
        <taxon>Heterotrichea</taxon>
        <taxon>Heterotrichida</taxon>
        <taxon>Blepharismidae</taxon>
        <taxon>Blepharisma</taxon>
    </lineage>
</organism>
<evidence type="ECO:0000313" key="11">
    <source>
        <dbReference type="EMBL" id="CAG9323466.1"/>
    </source>
</evidence>
<dbReference type="Pfam" id="PF00069">
    <property type="entry name" value="Pkinase"/>
    <property type="match status" value="1"/>
</dbReference>
<keyword evidence="12" id="KW-1185">Reference proteome</keyword>
<dbReference type="GO" id="GO:0004674">
    <property type="term" value="F:protein serine/threonine kinase activity"/>
    <property type="evidence" value="ECO:0007669"/>
    <property type="project" value="UniProtKB-KW"/>
</dbReference>
<dbReference type="InterPro" id="IPR045270">
    <property type="entry name" value="STKc_AGC"/>
</dbReference>
<feature type="binding site" evidence="7">
    <location>
        <position position="54"/>
    </location>
    <ligand>
        <name>ATP</name>
        <dbReference type="ChEBI" id="CHEBI:30616"/>
    </ligand>
</feature>
<dbReference type="Gene3D" id="3.30.200.20">
    <property type="entry name" value="Phosphorylase Kinase, domain 1"/>
    <property type="match status" value="1"/>
</dbReference>
<evidence type="ECO:0000256" key="3">
    <source>
        <dbReference type="ARBA" id="ARBA00022679"/>
    </source>
</evidence>
<evidence type="ECO:0000256" key="4">
    <source>
        <dbReference type="ARBA" id="ARBA00022741"/>
    </source>
</evidence>
<name>A0AAU9JCU6_9CILI</name>
<keyword evidence="5" id="KW-0418">Kinase</keyword>
<comment type="similarity">
    <text evidence="8">Belongs to the protein kinase superfamily.</text>
</comment>
<accession>A0AAU9JCU6</accession>
<keyword evidence="1 8" id="KW-0723">Serine/threonine-protein kinase</keyword>
<evidence type="ECO:0000259" key="9">
    <source>
        <dbReference type="PROSITE" id="PS50011"/>
    </source>
</evidence>
<evidence type="ECO:0000256" key="1">
    <source>
        <dbReference type="ARBA" id="ARBA00022527"/>
    </source>
</evidence>
<dbReference type="InterPro" id="IPR000719">
    <property type="entry name" value="Prot_kinase_dom"/>
</dbReference>
<feature type="domain" description="Protein kinase" evidence="9">
    <location>
        <begin position="15"/>
        <end position="271"/>
    </location>
</feature>
<dbReference type="PROSITE" id="PS51285">
    <property type="entry name" value="AGC_KINASE_CTER"/>
    <property type="match status" value="1"/>
</dbReference>
<gene>
    <name evidence="11" type="ORF">BSTOLATCC_MIC34116</name>
</gene>
<dbReference type="InterPro" id="IPR008271">
    <property type="entry name" value="Ser/Thr_kinase_AS"/>
</dbReference>